<dbReference type="GO" id="GO:0044781">
    <property type="term" value="P:bacterial-type flagellum organization"/>
    <property type="evidence" value="ECO:0007669"/>
    <property type="project" value="UniProtKB-KW"/>
</dbReference>
<keyword evidence="10" id="KW-0966">Cell projection</keyword>
<evidence type="ECO:0000256" key="4">
    <source>
        <dbReference type="ARBA" id="ARBA00022795"/>
    </source>
</evidence>
<keyword evidence="8" id="KW-0175">Coiled coil</keyword>
<evidence type="ECO:0000256" key="5">
    <source>
        <dbReference type="ARBA" id="ARBA00022927"/>
    </source>
</evidence>
<evidence type="ECO:0000256" key="3">
    <source>
        <dbReference type="ARBA" id="ARBA00022448"/>
    </source>
</evidence>
<dbReference type="GO" id="GO:0005829">
    <property type="term" value="C:cytosol"/>
    <property type="evidence" value="ECO:0007669"/>
    <property type="project" value="TreeGrafter"/>
</dbReference>
<dbReference type="eggNOG" id="COG1317">
    <property type="taxonomic scope" value="Bacteria"/>
</dbReference>
<keyword evidence="3" id="KW-0813">Transport</keyword>
<gene>
    <name evidence="10" type="ORF">JCM9157_3170</name>
</gene>
<dbReference type="PANTHER" id="PTHR34982:SF1">
    <property type="entry name" value="FLAGELLAR ASSEMBLY PROTEIN FLIH"/>
    <property type="match status" value="1"/>
</dbReference>
<reference evidence="10 11" key="1">
    <citation type="journal article" date="2014" name="Genome Announc.">
        <title>Draft Genome Sequences of Three Alkaliphilic Bacillus Strains, Bacillus wakoensis JCM 9140T, Bacillus akibai JCM 9157T, and Bacillus hemicellulosilyticus JCM 9152T.</title>
        <authorList>
            <person name="Yuki M."/>
            <person name="Oshima K."/>
            <person name="Suda W."/>
            <person name="Oshida Y."/>
            <person name="Kitamura K."/>
            <person name="Iida T."/>
            <person name="Hattori M."/>
            <person name="Ohkuma M."/>
        </authorList>
    </citation>
    <scope>NUCLEOTIDE SEQUENCE [LARGE SCALE GENOMIC DNA]</scope>
    <source>
        <strain evidence="10 11">JCM 9157</strain>
    </source>
</reference>
<organism evidence="10 11">
    <name type="scientific">Halalkalibacter akibai (strain ATCC 43226 / DSM 21942 / CIP 109018 / JCM 9157 / 1139)</name>
    <name type="common">Bacillus akibai</name>
    <dbReference type="NCBI Taxonomy" id="1236973"/>
    <lineage>
        <taxon>Bacteria</taxon>
        <taxon>Bacillati</taxon>
        <taxon>Bacillota</taxon>
        <taxon>Bacilli</taxon>
        <taxon>Bacillales</taxon>
        <taxon>Bacillaceae</taxon>
        <taxon>Halalkalibacter</taxon>
    </lineage>
</organism>
<dbReference type="InterPro" id="IPR022524">
    <property type="entry name" value="FliH_Bacilli"/>
</dbReference>
<dbReference type="Proteomes" id="UP000018896">
    <property type="component" value="Unassembled WGS sequence"/>
</dbReference>
<evidence type="ECO:0000256" key="1">
    <source>
        <dbReference type="ARBA" id="ARBA00003041"/>
    </source>
</evidence>
<dbReference type="STRING" id="1236973.JCM9157_3170"/>
<evidence type="ECO:0000256" key="8">
    <source>
        <dbReference type="SAM" id="Coils"/>
    </source>
</evidence>
<dbReference type="InterPro" id="IPR018035">
    <property type="entry name" value="Flagellar_FliH/T3SS_HrpE"/>
</dbReference>
<keyword evidence="11" id="KW-1185">Reference proteome</keyword>
<dbReference type="PANTHER" id="PTHR34982">
    <property type="entry name" value="YOP PROTEINS TRANSLOCATION PROTEIN L"/>
    <property type="match status" value="1"/>
</dbReference>
<comment type="caution">
    <text evidence="10">The sequence shown here is derived from an EMBL/GenBank/DDBJ whole genome shotgun (WGS) entry which is preliminary data.</text>
</comment>
<dbReference type="EMBL" id="BAUV01000027">
    <property type="protein sequence ID" value="GAE36025.1"/>
    <property type="molecule type" value="Genomic_DNA"/>
</dbReference>
<dbReference type="GO" id="GO:0015031">
    <property type="term" value="P:protein transport"/>
    <property type="evidence" value="ECO:0007669"/>
    <property type="project" value="UniProtKB-KW"/>
</dbReference>
<dbReference type="NCBIfam" id="TIGR03825">
    <property type="entry name" value="FliH_bacil"/>
    <property type="match status" value="1"/>
</dbReference>
<keyword evidence="6" id="KW-1006">Bacterial flagellum protein export</keyword>
<comment type="function">
    <text evidence="1">Needed for flagellar regrowth and assembly.</text>
</comment>
<dbReference type="OrthoDB" id="19020at2"/>
<accession>W4QV57</accession>
<feature type="domain" description="Flagellar assembly protein FliH/Type III secretion system HrpE" evidence="9">
    <location>
        <begin position="128"/>
        <end position="254"/>
    </location>
</feature>
<keyword evidence="5" id="KW-0653">Protein transport</keyword>
<protein>
    <recommendedName>
        <fullName evidence="7">Flagellar assembly protein FliH</fullName>
    </recommendedName>
</protein>
<dbReference type="SUPFAM" id="SSF160527">
    <property type="entry name" value="V-type ATPase subunit E-like"/>
    <property type="match status" value="1"/>
</dbReference>
<keyword evidence="4" id="KW-1005">Bacterial flagellum biogenesis</keyword>
<dbReference type="InterPro" id="IPR051472">
    <property type="entry name" value="T3SS_Stator/FliH"/>
</dbReference>
<name>W4QV57_HALA3</name>
<keyword evidence="10" id="KW-0969">Cilium</keyword>
<evidence type="ECO:0000313" key="10">
    <source>
        <dbReference type="EMBL" id="GAE36025.1"/>
    </source>
</evidence>
<dbReference type="RefSeq" id="WP_035665710.1">
    <property type="nucleotide sequence ID" value="NZ_BAUV01000027.1"/>
</dbReference>
<evidence type="ECO:0000259" key="9">
    <source>
        <dbReference type="Pfam" id="PF02108"/>
    </source>
</evidence>
<proteinExistence type="inferred from homology"/>
<evidence type="ECO:0000256" key="6">
    <source>
        <dbReference type="ARBA" id="ARBA00023225"/>
    </source>
</evidence>
<evidence type="ECO:0000256" key="7">
    <source>
        <dbReference type="NCBIfam" id="TIGR03825"/>
    </source>
</evidence>
<evidence type="ECO:0000313" key="11">
    <source>
        <dbReference type="Proteomes" id="UP000018896"/>
    </source>
</evidence>
<evidence type="ECO:0000256" key="2">
    <source>
        <dbReference type="ARBA" id="ARBA00006602"/>
    </source>
</evidence>
<keyword evidence="10" id="KW-0282">Flagellum</keyword>
<dbReference type="Pfam" id="PF02108">
    <property type="entry name" value="FliH"/>
    <property type="match status" value="1"/>
</dbReference>
<feature type="coiled-coil region" evidence="8">
    <location>
        <begin position="47"/>
        <end position="103"/>
    </location>
</feature>
<comment type="similarity">
    <text evidence="2">Belongs to the FliH family.</text>
</comment>
<sequence>MSKIIKSLYSPSDHKESKQILIKNLFEEGIYNKKDSVGNRSTDEDEQVDHFEEIKAMEEQLEEAQARAEQLIAEANDQARAILEQAELERQQSLLEIEQLKQEALEQGYQEGFETGQQEGFQSYSVLIEQAQGIVAHSEQEFEKTVDSAQPVIVELATALAKRMLDLQFSEMPEIWSALLKQVMSEVREHENVRIYVHPDWFERTSHQKEELEQLLSHTENLFIYPDAGLMKNGCVIESKYGRIEATVDKQLEELKLQLLEKLKEGEHERRGSY</sequence>
<dbReference type="AlphaFoldDB" id="W4QV57"/>